<evidence type="ECO:0000256" key="5">
    <source>
        <dbReference type="SAM" id="SignalP"/>
    </source>
</evidence>
<evidence type="ECO:0000259" key="6">
    <source>
        <dbReference type="PROSITE" id="PS51387"/>
    </source>
</evidence>
<evidence type="ECO:0000256" key="3">
    <source>
        <dbReference type="ARBA" id="ARBA00022827"/>
    </source>
</evidence>
<dbReference type="STRING" id="28573.A0A0U1M5J4"/>
<dbReference type="GO" id="GO:0016491">
    <property type="term" value="F:oxidoreductase activity"/>
    <property type="evidence" value="ECO:0007669"/>
    <property type="project" value="UniProtKB-KW"/>
</dbReference>
<reference evidence="7 8" key="1">
    <citation type="submission" date="2015-04" db="EMBL/GenBank/DDBJ databases">
        <authorList>
            <person name="Syromyatnikov M.Y."/>
            <person name="Popov V.N."/>
        </authorList>
    </citation>
    <scope>NUCLEOTIDE SEQUENCE [LARGE SCALE GENOMIC DNA]</scope>
    <source>
        <strain evidence="7">WF-38-12</strain>
    </source>
</reference>
<keyword evidence="8" id="KW-1185">Reference proteome</keyword>
<proteinExistence type="inferred from homology"/>
<feature type="chain" id="PRO_5006711566" description="FAD-binding PCMH-type domain-containing protein" evidence="5">
    <location>
        <begin position="22"/>
        <end position="490"/>
    </location>
</feature>
<organism evidence="7 8">
    <name type="scientific">Talaromyces islandicus</name>
    <name type="common">Penicillium islandicum</name>
    <dbReference type="NCBI Taxonomy" id="28573"/>
    <lineage>
        <taxon>Eukaryota</taxon>
        <taxon>Fungi</taxon>
        <taxon>Dikarya</taxon>
        <taxon>Ascomycota</taxon>
        <taxon>Pezizomycotina</taxon>
        <taxon>Eurotiomycetes</taxon>
        <taxon>Eurotiomycetidae</taxon>
        <taxon>Eurotiales</taxon>
        <taxon>Trichocomaceae</taxon>
        <taxon>Talaromyces</taxon>
        <taxon>Talaromyces sect. Islandici</taxon>
    </lineage>
</organism>
<evidence type="ECO:0000256" key="1">
    <source>
        <dbReference type="ARBA" id="ARBA00005466"/>
    </source>
</evidence>
<dbReference type="PANTHER" id="PTHR42973:SF13">
    <property type="entry name" value="FAD-BINDING PCMH-TYPE DOMAIN-CONTAINING PROTEIN"/>
    <property type="match status" value="1"/>
</dbReference>
<dbReference type="InterPro" id="IPR050416">
    <property type="entry name" value="FAD-linked_Oxidoreductase"/>
</dbReference>
<dbReference type="InterPro" id="IPR016169">
    <property type="entry name" value="FAD-bd_PCMH_sub2"/>
</dbReference>
<dbReference type="InterPro" id="IPR016166">
    <property type="entry name" value="FAD-bd_PCMH"/>
</dbReference>
<dbReference type="OMA" id="FMNDANH"/>
<accession>A0A0U1M5J4</accession>
<keyword evidence="2" id="KW-0285">Flavoprotein</keyword>
<feature type="signal peptide" evidence="5">
    <location>
        <begin position="1"/>
        <end position="21"/>
    </location>
</feature>
<comment type="similarity">
    <text evidence="1">Belongs to the oxygen-dependent FAD-linked oxidoreductase family.</text>
</comment>
<dbReference type="InterPro" id="IPR036318">
    <property type="entry name" value="FAD-bd_PCMH-like_sf"/>
</dbReference>
<evidence type="ECO:0000256" key="4">
    <source>
        <dbReference type="ARBA" id="ARBA00023002"/>
    </source>
</evidence>
<feature type="domain" description="FAD-binding PCMH-type" evidence="6">
    <location>
        <begin position="58"/>
        <end position="220"/>
    </location>
</feature>
<evidence type="ECO:0000256" key="2">
    <source>
        <dbReference type="ARBA" id="ARBA00022630"/>
    </source>
</evidence>
<keyword evidence="3" id="KW-0274">FAD</keyword>
<dbReference type="GO" id="GO:0071949">
    <property type="term" value="F:FAD binding"/>
    <property type="evidence" value="ECO:0007669"/>
    <property type="project" value="InterPro"/>
</dbReference>
<sequence>MSIIKKTLAFSLLGLFAPAAADICSNLEAATSTSGILTKPLSLTYEAEIQNYWSAACTGLRPTCMVFPTSADEVADIVKALHQTDDLFAVKSGGHMPNNGFSSIQGGLLISTKKLNNIVAYDAETRTAKVGPGMTWAEAQKGLDGTGMTLVGGRMGAGLSFLSSQYGWAANNVIDFEVVLANGTIVHSNHSENQDLFAALKGGGSNFGIVTQYTLRTVPISEKVWGGVMTYSKENTPEILDAIRNFVEYYPDDKAAIIPTCENTALFTTWFVFFFYDGATPPADVFANFTSITSETSTLQTWDSYYDLLQSNDGYDLHGQRYAIATETTPLPSAKVGSEVMNTIWEIYYNVTSEVVLELGVIGTIAFQPMSRTITSKAKARGGDLLGFPDTTDYIIFELDISHSLSTDDDSTEAAIQSLYTKIGNRVEMYIQDGTLPDVYRPVFMNDAHGTQDYWGRISTSSRNFGRQVREKYDPEMFWQNRTSGGFRVG</sequence>
<dbReference type="AlphaFoldDB" id="A0A0U1M5J4"/>
<name>A0A0U1M5J4_TALIS</name>
<dbReference type="PANTHER" id="PTHR42973">
    <property type="entry name" value="BINDING OXIDOREDUCTASE, PUTATIVE (AFU_ORTHOLOGUE AFUA_1G17690)-RELATED"/>
    <property type="match status" value="1"/>
</dbReference>
<keyword evidence="4" id="KW-0560">Oxidoreductase</keyword>
<dbReference type="InterPro" id="IPR006094">
    <property type="entry name" value="Oxid_FAD_bind_N"/>
</dbReference>
<dbReference type="Proteomes" id="UP000054383">
    <property type="component" value="Unassembled WGS sequence"/>
</dbReference>
<dbReference type="Pfam" id="PF01565">
    <property type="entry name" value="FAD_binding_4"/>
    <property type="match status" value="1"/>
</dbReference>
<dbReference type="Gene3D" id="3.30.465.10">
    <property type="match status" value="1"/>
</dbReference>
<dbReference type="PROSITE" id="PS51387">
    <property type="entry name" value="FAD_PCMH"/>
    <property type="match status" value="1"/>
</dbReference>
<protein>
    <recommendedName>
        <fullName evidence="6">FAD-binding PCMH-type domain-containing protein</fullName>
    </recommendedName>
</protein>
<keyword evidence="5" id="KW-0732">Signal</keyword>
<evidence type="ECO:0000313" key="7">
    <source>
        <dbReference type="EMBL" id="CRG90898.1"/>
    </source>
</evidence>
<dbReference type="SUPFAM" id="SSF56176">
    <property type="entry name" value="FAD-binding/transporter-associated domain-like"/>
    <property type="match status" value="1"/>
</dbReference>
<dbReference type="OrthoDB" id="2151789at2759"/>
<evidence type="ECO:0000313" key="8">
    <source>
        <dbReference type="Proteomes" id="UP000054383"/>
    </source>
</evidence>
<gene>
    <name evidence="7" type="ORF">PISL3812_07944</name>
</gene>
<dbReference type="EMBL" id="CVMT01000008">
    <property type="protein sequence ID" value="CRG90898.1"/>
    <property type="molecule type" value="Genomic_DNA"/>
</dbReference>